<gene>
    <name evidence="2" type="ORF">COX68_02880</name>
</gene>
<comment type="caution">
    <text evidence="2">The sequence shown here is derived from an EMBL/GenBank/DDBJ whole genome shotgun (WGS) entry which is preliminary data.</text>
</comment>
<protein>
    <recommendedName>
        <fullName evidence="1">Mur ligase N-terminal catalytic domain-containing protein</fullName>
    </recommendedName>
</protein>
<dbReference type="SUPFAM" id="SSF51984">
    <property type="entry name" value="MurCD N-terminal domain"/>
    <property type="match status" value="1"/>
</dbReference>
<organism evidence="2 3">
    <name type="scientific">Candidatus Falkowbacteria bacterium CG_4_10_14_0_2_um_filter_41_15</name>
    <dbReference type="NCBI Taxonomy" id="1974554"/>
    <lineage>
        <taxon>Bacteria</taxon>
        <taxon>Candidatus Falkowiibacteriota</taxon>
    </lineage>
</organism>
<sequence>MFNMNIKGKEIKTAYFIGIKGVGMTMLAQFLAESGVSVSGSDNPENFMTTKVLQKEKIGVLAPFAVKNIPSKVDLIVYSSAYNAENNVELKHLLAKKFKP</sequence>
<evidence type="ECO:0000313" key="2">
    <source>
        <dbReference type="EMBL" id="PJA09377.1"/>
    </source>
</evidence>
<dbReference type="AlphaFoldDB" id="A0A2M7VXU2"/>
<name>A0A2M7VXU2_9BACT</name>
<dbReference type="PANTHER" id="PTHR43445">
    <property type="entry name" value="UDP-N-ACETYLMURAMATE--L-ALANINE LIGASE-RELATED"/>
    <property type="match status" value="1"/>
</dbReference>
<dbReference type="Gene3D" id="3.40.50.720">
    <property type="entry name" value="NAD(P)-binding Rossmann-like Domain"/>
    <property type="match status" value="1"/>
</dbReference>
<evidence type="ECO:0000313" key="3">
    <source>
        <dbReference type="Proteomes" id="UP000228743"/>
    </source>
</evidence>
<accession>A0A2M7VXU2</accession>
<reference evidence="3" key="1">
    <citation type="submission" date="2017-09" db="EMBL/GenBank/DDBJ databases">
        <title>Depth-based differentiation of microbial function through sediment-hosted aquifers and enrichment of novel symbionts in the deep terrestrial subsurface.</title>
        <authorList>
            <person name="Probst A.J."/>
            <person name="Ladd B."/>
            <person name="Jarett J.K."/>
            <person name="Geller-Mcgrath D.E."/>
            <person name="Sieber C.M.K."/>
            <person name="Emerson J.B."/>
            <person name="Anantharaman K."/>
            <person name="Thomas B.C."/>
            <person name="Malmstrom R."/>
            <person name="Stieglmeier M."/>
            <person name="Klingl A."/>
            <person name="Woyke T."/>
            <person name="Ryan C.M."/>
            <person name="Banfield J.F."/>
        </authorList>
    </citation>
    <scope>NUCLEOTIDE SEQUENCE [LARGE SCALE GENOMIC DNA]</scope>
</reference>
<dbReference type="InterPro" id="IPR050061">
    <property type="entry name" value="MurCDEF_pg_biosynth"/>
</dbReference>
<dbReference type="InterPro" id="IPR000713">
    <property type="entry name" value="Mur_ligase_N"/>
</dbReference>
<dbReference type="PANTHER" id="PTHR43445:SF3">
    <property type="entry name" value="UDP-N-ACETYLMURAMATE--L-ALANINE LIGASE"/>
    <property type="match status" value="1"/>
</dbReference>
<evidence type="ECO:0000259" key="1">
    <source>
        <dbReference type="Pfam" id="PF01225"/>
    </source>
</evidence>
<feature type="non-terminal residue" evidence="2">
    <location>
        <position position="100"/>
    </location>
</feature>
<feature type="domain" description="Mur ligase N-terminal catalytic" evidence="1">
    <location>
        <begin position="15"/>
        <end position="93"/>
    </location>
</feature>
<dbReference type="EMBL" id="PFPX01000077">
    <property type="protein sequence ID" value="PJA09377.1"/>
    <property type="molecule type" value="Genomic_DNA"/>
</dbReference>
<dbReference type="Proteomes" id="UP000228743">
    <property type="component" value="Unassembled WGS sequence"/>
</dbReference>
<dbReference type="GO" id="GO:0016881">
    <property type="term" value="F:acid-amino acid ligase activity"/>
    <property type="evidence" value="ECO:0007669"/>
    <property type="project" value="InterPro"/>
</dbReference>
<dbReference type="Pfam" id="PF01225">
    <property type="entry name" value="Mur_ligase"/>
    <property type="match status" value="1"/>
</dbReference>
<proteinExistence type="predicted"/>